<evidence type="ECO:0000256" key="9">
    <source>
        <dbReference type="SAM" id="SignalP"/>
    </source>
</evidence>
<comment type="cofactor">
    <cofactor evidence="1">
        <name>Zn(2+)</name>
        <dbReference type="ChEBI" id="CHEBI:29105"/>
    </cofactor>
</comment>
<evidence type="ECO:0000256" key="6">
    <source>
        <dbReference type="ARBA" id="ARBA00022801"/>
    </source>
</evidence>
<dbReference type="AlphaFoldDB" id="A0A1W6EVX7"/>
<evidence type="ECO:0000259" key="11">
    <source>
        <dbReference type="Pfam" id="PF05649"/>
    </source>
</evidence>
<dbReference type="InterPro" id="IPR042089">
    <property type="entry name" value="Peptidase_M13_dom_2"/>
</dbReference>
<organism evidence="12">
    <name type="scientific">Ampulex compressa</name>
    <name type="common">Emerald cockroach wasp</name>
    <dbReference type="NCBI Taxonomy" id="860918"/>
    <lineage>
        <taxon>Eukaryota</taxon>
        <taxon>Metazoa</taxon>
        <taxon>Ecdysozoa</taxon>
        <taxon>Arthropoda</taxon>
        <taxon>Hexapoda</taxon>
        <taxon>Insecta</taxon>
        <taxon>Pterygota</taxon>
        <taxon>Neoptera</taxon>
        <taxon>Endopterygota</taxon>
        <taxon>Hymenoptera</taxon>
        <taxon>Apocrita</taxon>
        <taxon>Aculeata</taxon>
        <taxon>Apoidea</taxon>
        <taxon>Ampulicidae</taxon>
        <taxon>Ampulicini</taxon>
        <taxon>Ampulex</taxon>
    </lineage>
</organism>
<evidence type="ECO:0000256" key="2">
    <source>
        <dbReference type="ARBA" id="ARBA00004401"/>
    </source>
</evidence>
<dbReference type="PANTHER" id="PTHR11733">
    <property type="entry name" value="ZINC METALLOPROTEASE FAMILY M13 NEPRILYSIN-RELATED"/>
    <property type="match status" value="1"/>
</dbReference>
<dbReference type="InterPro" id="IPR000718">
    <property type="entry name" value="Peptidase_M13"/>
</dbReference>
<dbReference type="Pfam" id="PF01431">
    <property type="entry name" value="Peptidase_M13"/>
    <property type="match status" value="1"/>
</dbReference>
<name>A0A1W6EVX7_AMPCP</name>
<dbReference type="SUPFAM" id="SSF55486">
    <property type="entry name" value="Metalloproteases ('zincins'), catalytic domain"/>
    <property type="match status" value="1"/>
</dbReference>
<keyword evidence="4" id="KW-0645">Protease</keyword>
<evidence type="ECO:0000259" key="10">
    <source>
        <dbReference type="Pfam" id="PF01431"/>
    </source>
</evidence>
<evidence type="ECO:0000256" key="1">
    <source>
        <dbReference type="ARBA" id="ARBA00001947"/>
    </source>
</evidence>
<dbReference type="CDD" id="cd08662">
    <property type="entry name" value="M13"/>
    <property type="match status" value="1"/>
</dbReference>
<dbReference type="InterPro" id="IPR018497">
    <property type="entry name" value="Peptidase_M13_C"/>
</dbReference>
<dbReference type="GO" id="GO:0004222">
    <property type="term" value="F:metalloendopeptidase activity"/>
    <property type="evidence" value="ECO:0007669"/>
    <property type="project" value="InterPro"/>
</dbReference>
<evidence type="ECO:0000256" key="7">
    <source>
        <dbReference type="ARBA" id="ARBA00022833"/>
    </source>
</evidence>
<dbReference type="Gene3D" id="3.40.390.10">
    <property type="entry name" value="Collagenase (Catalytic Domain)"/>
    <property type="match status" value="1"/>
</dbReference>
<feature type="domain" description="Peptidase M13 N-terminal" evidence="11">
    <location>
        <begin position="68"/>
        <end position="470"/>
    </location>
</feature>
<dbReference type="PRINTS" id="PR00786">
    <property type="entry name" value="NEPRILYSIN"/>
</dbReference>
<keyword evidence="7" id="KW-0862">Zinc</keyword>
<keyword evidence="5" id="KW-0479">Metal-binding</keyword>
<dbReference type="GO" id="GO:0046872">
    <property type="term" value="F:metal ion binding"/>
    <property type="evidence" value="ECO:0007669"/>
    <property type="project" value="UniProtKB-KW"/>
</dbReference>
<accession>A0A1W6EVX7</accession>
<dbReference type="GO" id="GO:0016485">
    <property type="term" value="P:protein processing"/>
    <property type="evidence" value="ECO:0007669"/>
    <property type="project" value="TreeGrafter"/>
</dbReference>
<feature type="chain" id="PRO_5013117270" evidence="9">
    <location>
        <begin position="16"/>
        <end position="741"/>
    </location>
</feature>
<proteinExistence type="evidence at transcript level"/>
<evidence type="ECO:0000313" key="12">
    <source>
        <dbReference type="EMBL" id="ARK19882.1"/>
    </source>
</evidence>
<feature type="domain" description="Peptidase M13 C-terminal" evidence="10">
    <location>
        <begin position="528"/>
        <end position="739"/>
    </location>
</feature>
<reference evidence="12" key="1">
    <citation type="submission" date="2017-02" db="EMBL/GenBank/DDBJ databases">
        <title>Parasitoid Jewel Wasp Mounts Multi-Pronged Neurochemical Attack to Hijack a Host Brain.</title>
        <authorList>
            <person name="Arvidson R.S."/>
            <person name="Kaiser M."/>
            <person name="Libersat F."/>
            <person name="Adams M.E."/>
        </authorList>
    </citation>
    <scope>NUCLEOTIDE SEQUENCE</scope>
    <source>
        <strain evidence="12">100</strain>
    </source>
</reference>
<dbReference type="Gene3D" id="1.10.1380.10">
    <property type="entry name" value="Neutral endopeptidase , domain2"/>
    <property type="match status" value="1"/>
</dbReference>
<dbReference type="Pfam" id="PF05649">
    <property type="entry name" value="Peptidase_M13_N"/>
    <property type="match status" value="1"/>
</dbReference>
<protein>
    <submittedName>
        <fullName evidence="12">Membrane metallo-endopeptidase-like protein</fullName>
    </submittedName>
</protein>
<evidence type="ECO:0000256" key="8">
    <source>
        <dbReference type="ARBA" id="ARBA00023049"/>
    </source>
</evidence>
<dbReference type="EMBL" id="KY563473">
    <property type="protein sequence ID" value="ARK19882.1"/>
    <property type="molecule type" value="mRNA"/>
</dbReference>
<keyword evidence="9" id="KW-0732">Signal</keyword>
<dbReference type="InterPro" id="IPR024079">
    <property type="entry name" value="MetalloPept_cat_dom_sf"/>
</dbReference>
<sequence length="741" mass="86973">MLLPWFLYYLAFVKAVPMGHQITIERSLDIDESSEEFINSQNPGLCTTKFCHQMANTLLESKDDSVHPCDDFYLHACGNWIKKNPIPDNELEWSRDREILHKTIERIRDLLEEDDCNDIPPVKLAKKFYRSCMDTDAIEKAGIKPIQEILDISGGWPMAMPMNEWDSSTRWQDIDCMYILLMSRSSMYNLEYQRDEEDASKNILRIDQYVKHPVNRKHNADKIKFNINETYKHVILQVAKAFIAEKGYHVEQKQLEKDAEDMITFEAEIEKMIDEEKEQQEAGYNSTIMTLEGLQRWYNSAQFTSPTAVINFLKTFQSIFKMADIYIQPSEKIFVQNKDTLHTLARLLDKTPARTIVNYVHWNMMSEFLPSTNQQMRDIIFSLRYAKYNISSKQERWRMCVTNMELRDTVAYMFVKRYFPDRILNTVATMIGQIQDVFEARINKSPWITQNLKLFMTQKMENMMMQIGYPEWYTNETAIIHQYDGLAIGSNYFENLLNCQHFDLKQSLKEFRKPSDRTVWLDYAFTVNAFYSETTNVIILPAAELQDPYFTESLPDAVNYGAIGFIIGHELSHAYDTDGVEHDKDGKKVTWAEEELHDDYDRRTKCFVNQFNNYSLDIVNEEGERIWLNGNFTEDENMADSMGLRAAFAAYQRLKRQGKRQLRLPGLEDYSDEKLFFLTFANAWCTSTRPEFEEYVVQEDKHSPPKFRVIGSLSNMKLFSKAFDCPLGSPMNPTKKCDLWR</sequence>
<keyword evidence="6" id="KW-0378">Hydrolase</keyword>
<feature type="signal peptide" evidence="9">
    <location>
        <begin position="1"/>
        <end position="15"/>
    </location>
</feature>
<dbReference type="GO" id="GO:0005886">
    <property type="term" value="C:plasma membrane"/>
    <property type="evidence" value="ECO:0007669"/>
    <property type="project" value="UniProtKB-SubCell"/>
</dbReference>
<dbReference type="InterPro" id="IPR008753">
    <property type="entry name" value="Peptidase_M13_N"/>
</dbReference>
<evidence type="ECO:0000256" key="4">
    <source>
        <dbReference type="ARBA" id="ARBA00022670"/>
    </source>
</evidence>
<comment type="subcellular location">
    <subcellularLocation>
        <location evidence="2">Cell membrane</location>
        <topology evidence="2">Single-pass type II membrane protein</topology>
    </subcellularLocation>
</comment>
<evidence type="ECO:0000256" key="5">
    <source>
        <dbReference type="ARBA" id="ARBA00022723"/>
    </source>
</evidence>
<comment type="similarity">
    <text evidence="3">Belongs to the peptidase M13 family.</text>
</comment>
<dbReference type="OrthoDB" id="6475849at2759"/>
<dbReference type="PROSITE" id="PS51885">
    <property type="entry name" value="NEPRILYSIN"/>
    <property type="match status" value="1"/>
</dbReference>
<evidence type="ECO:0000256" key="3">
    <source>
        <dbReference type="ARBA" id="ARBA00007357"/>
    </source>
</evidence>
<keyword evidence="8" id="KW-0482">Metalloprotease</keyword>
<dbReference type="PANTHER" id="PTHR11733:SF237">
    <property type="entry name" value="NEPRILYSIN-LIKE 4"/>
    <property type="match status" value="1"/>
</dbReference>